<dbReference type="EMBL" id="JAYWTM010000001">
    <property type="protein sequence ID" value="MEC5341688.1"/>
    <property type="molecule type" value="Genomic_DNA"/>
</dbReference>
<sequence length="140" mass="15991">MYKKIALTLLIPLFLTGCLEETPPENVMNSKIILRSGIDDVGGFTVKQVIESIHYLEKHGDTNVRCRGWEKSHNRYTYIYTYESGGIRHTVVSDFYPQGDYTIFRNAQNPSFLAARQDLMGYASVYARIAMNADQESKLN</sequence>
<evidence type="ECO:0008006" key="3">
    <source>
        <dbReference type="Google" id="ProtNLM"/>
    </source>
</evidence>
<dbReference type="Proteomes" id="UP001309705">
    <property type="component" value="Unassembled WGS sequence"/>
</dbReference>
<reference evidence="1 2" key="1">
    <citation type="journal article" date="2017" name="Int. J. Syst. Evol. Microbiol.">
        <title>Brenneria populi subsp. brevivirga subsp. nov. isolated from symptomatic bark of Populus x euramericana canker, and description of Brenneria populi subsp. populi subsp. nov.</title>
        <authorList>
            <person name="Zheng M.H."/>
            <person name="Piao C.G."/>
            <person name="Xue H."/>
            <person name="Guo M.W."/>
            <person name="Li Y."/>
        </authorList>
    </citation>
    <scope>NUCLEOTIDE SEQUENCE [LARGE SCALE GENOMIC DNA]</scope>
    <source>
        <strain evidence="1 2">D9-5</strain>
    </source>
</reference>
<evidence type="ECO:0000313" key="1">
    <source>
        <dbReference type="EMBL" id="MEC5341688.1"/>
    </source>
</evidence>
<keyword evidence="2" id="KW-1185">Reference proteome</keyword>
<protein>
    <recommendedName>
        <fullName evidence="3">Lipoprotein</fullName>
    </recommendedName>
</protein>
<gene>
    <name evidence="1" type="ORF">VSX58_03545</name>
</gene>
<organism evidence="1 2">
    <name type="scientific">Brenneria populi</name>
    <dbReference type="NCBI Taxonomy" id="1505588"/>
    <lineage>
        <taxon>Bacteria</taxon>
        <taxon>Pseudomonadati</taxon>
        <taxon>Pseudomonadota</taxon>
        <taxon>Gammaproteobacteria</taxon>
        <taxon>Enterobacterales</taxon>
        <taxon>Pectobacteriaceae</taxon>
        <taxon>Brenneria</taxon>
    </lineage>
</organism>
<accession>A0ABU6JLZ1</accession>
<proteinExistence type="predicted"/>
<name>A0ABU6JLZ1_9GAMM</name>
<comment type="caution">
    <text evidence="1">The sequence shown here is derived from an EMBL/GenBank/DDBJ whole genome shotgun (WGS) entry which is preliminary data.</text>
</comment>
<dbReference type="PROSITE" id="PS51257">
    <property type="entry name" value="PROKAR_LIPOPROTEIN"/>
    <property type="match status" value="1"/>
</dbReference>
<dbReference type="RefSeq" id="WP_327616838.1">
    <property type="nucleotide sequence ID" value="NZ_JAYWTM010000001.1"/>
</dbReference>
<evidence type="ECO:0000313" key="2">
    <source>
        <dbReference type="Proteomes" id="UP001309705"/>
    </source>
</evidence>